<evidence type="ECO:0000259" key="3">
    <source>
        <dbReference type="Pfam" id="PF13299"/>
    </source>
</evidence>
<dbReference type="GO" id="GO:0006398">
    <property type="term" value="P:mRNA 3'-end processing by stem-loop binding and cleavage"/>
    <property type="evidence" value="ECO:0007669"/>
    <property type="project" value="InterPro"/>
</dbReference>
<feature type="region of interest" description="Disordered" evidence="2">
    <location>
        <begin position="50"/>
        <end position="97"/>
    </location>
</feature>
<feature type="compositionally biased region" description="Acidic residues" evidence="2">
    <location>
        <begin position="591"/>
        <end position="604"/>
    </location>
</feature>
<dbReference type="Gene3D" id="3.40.50.10890">
    <property type="match status" value="1"/>
</dbReference>
<dbReference type="Pfam" id="PF16661">
    <property type="entry name" value="Lactamase_B_6"/>
    <property type="match status" value="1"/>
</dbReference>
<dbReference type="Proteomes" id="UP001162640">
    <property type="component" value="Unassembled WGS sequence"/>
</dbReference>
<dbReference type="Pfam" id="PF13299">
    <property type="entry name" value="CPSF100_C"/>
    <property type="match status" value="1"/>
</dbReference>
<organism evidence="5 6">
    <name type="scientific">Triparma laevis f. inornata</name>
    <dbReference type="NCBI Taxonomy" id="1714386"/>
    <lineage>
        <taxon>Eukaryota</taxon>
        <taxon>Sar</taxon>
        <taxon>Stramenopiles</taxon>
        <taxon>Ochrophyta</taxon>
        <taxon>Bolidophyceae</taxon>
        <taxon>Parmales</taxon>
        <taxon>Triparmaceae</taxon>
        <taxon>Triparma</taxon>
    </lineage>
</organism>
<dbReference type="SUPFAM" id="SSF56281">
    <property type="entry name" value="Metallo-hydrolase/oxidoreductase"/>
    <property type="match status" value="1"/>
</dbReference>
<evidence type="ECO:0000256" key="1">
    <source>
        <dbReference type="RuleBase" id="RU365006"/>
    </source>
</evidence>
<dbReference type="AlphaFoldDB" id="A0A9W7BE01"/>
<dbReference type="InterPro" id="IPR027075">
    <property type="entry name" value="CPSF2"/>
</dbReference>
<accession>A0A9W7BE01</accession>
<reference evidence="6" key="1">
    <citation type="journal article" date="2023" name="Commun. Biol.">
        <title>Genome analysis of Parmales, the sister group of diatoms, reveals the evolutionary specialization of diatoms from phago-mixotrophs to photoautotrophs.</title>
        <authorList>
            <person name="Ban H."/>
            <person name="Sato S."/>
            <person name="Yoshikawa S."/>
            <person name="Yamada K."/>
            <person name="Nakamura Y."/>
            <person name="Ichinomiya M."/>
            <person name="Sato N."/>
            <person name="Blanc-Mathieu R."/>
            <person name="Endo H."/>
            <person name="Kuwata A."/>
            <person name="Ogata H."/>
        </authorList>
    </citation>
    <scope>NUCLEOTIDE SEQUENCE [LARGE SCALE GENOMIC DNA]</scope>
</reference>
<feature type="domain" description="Cleavage and polyadenylation specificity factor 2 C-terminal" evidence="3">
    <location>
        <begin position="892"/>
        <end position="1014"/>
    </location>
</feature>
<evidence type="ECO:0000259" key="4">
    <source>
        <dbReference type="Pfam" id="PF16661"/>
    </source>
</evidence>
<dbReference type="PANTHER" id="PTHR45922:SF1">
    <property type="entry name" value="CLEAVAGE AND POLYADENYLATION SPECIFICITY FACTOR SUBUNIT 2"/>
    <property type="match status" value="1"/>
</dbReference>
<comment type="subcellular location">
    <subcellularLocation>
        <location evidence="1">Nucleus</location>
    </subcellularLocation>
</comment>
<protein>
    <recommendedName>
        <fullName evidence="1">Cleavage and polyadenylation specificity factor subunit 2</fullName>
    </recommendedName>
    <alternativeName>
        <fullName evidence="1">Cleavage and polyadenylation specificity factor 100 kDa subunit</fullName>
    </alternativeName>
</protein>
<dbReference type="EMBL" id="BLQM01000351">
    <property type="protein sequence ID" value="GMH84924.1"/>
    <property type="molecule type" value="Genomic_DNA"/>
</dbReference>
<dbReference type="InterPro" id="IPR036866">
    <property type="entry name" value="RibonucZ/Hydroxyglut_hydro"/>
</dbReference>
<evidence type="ECO:0000313" key="6">
    <source>
        <dbReference type="Proteomes" id="UP001162640"/>
    </source>
</evidence>
<dbReference type="InterPro" id="IPR001279">
    <property type="entry name" value="Metallo-B-lactamas"/>
</dbReference>
<comment type="similarity">
    <text evidence="1">Belongs to the metallo-beta-lactamase superfamily. RNA-metabolizing metallo-beta-lactamase-like family. CPSF2/YSH1 subfamily.</text>
</comment>
<dbReference type="GO" id="GO:0003723">
    <property type="term" value="F:RNA binding"/>
    <property type="evidence" value="ECO:0007669"/>
    <property type="project" value="UniProtKB-KW"/>
</dbReference>
<proteinExistence type="inferred from homology"/>
<feature type="compositionally biased region" description="Low complexity" evidence="2">
    <location>
        <begin position="613"/>
        <end position="626"/>
    </location>
</feature>
<comment type="caution">
    <text evidence="5">The sequence shown here is derived from an EMBL/GenBank/DDBJ whole genome shotgun (WGS) entry which is preliminary data.</text>
</comment>
<keyword evidence="1" id="KW-0507">mRNA processing</keyword>
<feature type="domain" description="Metallo-beta-lactamase" evidence="4">
    <location>
        <begin position="146"/>
        <end position="313"/>
    </location>
</feature>
<dbReference type="InterPro" id="IPR025069">
    <property type="entry name" value="Cpsf2_C"/>
</dbReference>
<feature type="region of interest" description="Disordered" evidence="2">
    <location>
        <begin position="574"/>
        <end position="626"/>
    </location>
</feature>
<gene>
    <name evidence="5" type="ORF">TL16_g10070</name>
</gene>
<dbReference type="Gene3D" id="3.60.15.10">
    <property type="entry name" value="Ribonuclease Z/Hydroxyacylglutathione hydrolase-like"/>
    <property type="match status" value="1"/>
</dbReference>
<feature type="region of interest" description="Disordered" evidence="2">
    <location>
        <begin position="531"/>
        <end position="562"/>
    </location>
</feature>
<evidence type="ECO:0000313" key="5">
    <source>
        <dbReference type="EMBL" id="GMH84924.1"/>
    </source>
</evidence>
<feature type="region of interest" description="Disordered" evidence="2">
    <location>
        <begin position="119"/>
        <end position="138"/>
    </location>
</feature>
<name>A0A9W7BE01_9STRA</name>
<dbReference type="GO" id="GO:0005847">
    <property type="term" value="C:mRNA cleavage and polyadenylation specificity factor complex"/>
    <property type="evidence" value="ECO:0007669"/>
    <property type="project" value="InterPro"/>
</dbReference>
<evidence type="ECO:0000256" key="2">
    <source>
        <dbReference type="SAM" id="MobiDB-lite"/>
    </source>
</evidence>
<keyword evidence="1" id="KW-0539">Nucleus</keyword>
<sequence>MYHTAKRQTFSIITNSHVVVRFRLQAAHRVNFLVMTSVTVTPLYGPSYFSHSSNSSLESETSSIPRSTFIQYNNPSPTLPSENNNNNNNNTANETENLPDTIGILMDCGSCYIEGNTRRRKKSSVNDDNKNENEEEEEEDVINNNLNSIKKILNLILQNKLHLIILTSSSLSSLGGLPLLYHHYTLATASNPTTTKPPFPPLLSTRCTKKLGHLNAYTLFISQTSYGPFTSYPLSSIDAIFSSLKWNEVKFSQPFSLLTSVSITPRPAGGNLGDAYYVLETKGPYSKTIYCPVYSHRDSRLVSKSALVDGEGSTDLVITYPGGTGSGIREGGLDVSWLYKQKKLKVRPVVSTTKELTETVSKILRRGGNVLLPFDEVCNSMIEVLSILNTWIRKSNLSKVYKVIWYCTLGKEVQRFVKTFLEYSKVGSSFDENGKNLLQFDDVKLVTSFEAIESMEGVILITDGGNCSSGGAGEGLCSWAGKEDNGIVYCELGDNFRDGPRRTLLKEWCKAKKEGGDMPDEVEVKAVRKERRGLTEKETEEFKEQEEQRVKGLREEEERERVGKQVEVVRKMMGVQAGTEEENNNPNVDEDKMDVEGEEGAEEGEEKKKSGALKKSSQPTSKSSKFDSTLFVKFSKPQHITAPVYEESICGVGKPDKGVKLLNDFRIITDDEDGNAKEKADDYGVPVDPDSFMDLVSGVVRKGGKIADEALKMGYLHLDTKTKEEYREKNFWGKLRDGEDVEKVDKRKIEEERRREEKNMEVNDLSEGGGVIKGREGRPDMKVIAETSELEVLAEVHYIPLQIGCDAEAGRYTMAAVRPRQMIILGTGNGEAGEGEDEVALLRKKVQPSTTNGDSVYAPKLDESTTCTIGTSSYNVRIVDEETEAEVVNSLASNKTKKLVEAQMGTYKVSLVDAQMNGKIVKESGALVYAPRAMDDSVGSSVMLSRGDVLLTDLRAQFLTRHMKADYAVEKDGGQRLVVNGKIVVKRDKRGDLKVEGPLVEDFFKVRAVVYEQFVML</sequence>
<dbReference type="PANTHER" id="PTHR45922">
    <property type="entry name" value="CLEAVAGE AND POLYADENYLATION SPECIFICITY FACTOR SUBUNIT 2"/>
    <property type="match status" value="1"/>
</dbReference>
<keyword evidence="1" id="KW-0694">RNA-binding</keyword>